<dbReference type="PANTHER" id="PTHR11476:SF7">
    <property type="entry name" value="HISTIDINE--TRNA LIGASE"/>
    <property type="match status" value="1"/>
</dbReference>
<organism evidence="13">
    <name type="scientific">Araucaria cunninghamii</name>
    <name type="common">Hoop pine</name>
    <name type="synonym">Moreton Bay pine</name>
    <dbReference type="NCBI Taxonomy" id="56994"/>
    <lineage>
        <taxon>Eukaryota</taxon>
        <taxon>Viridiplantae</taxon>
        <taxon>Streptophyta</taxon>
        <taxon>Embryophyta</taxon>
        <taxon>Tracheophyta</taxon>
        <taxon>Spermatophyta</taxon>
        <taxon>Pinopsida</taxon>
        <taxon>Pinidae</taxon>
        <taxon>Conifers II</taxon>
        <taxon>Araucariales</taxon>
        <taxon>Araucariaceae</taxon>
        <taxon>Araucaria</taxon>
    </lineage>
</organism>
<feature type="compositionally biased region" description="Polar residues" evidence="11">
    <location>
        <begin position="397"/>
        <end position="410"/>
    </location>
</feature>
<evidence type="ECO:0000256" key="10">
    <source>
        <dbReference type="ARBA" id="ARBA00047639"/>
    </source>
</evidence>
<dbReference type="Gene3D" id="3.40.50.800">
    <property type="entry name" value="Anticodon-binding domain"/>
    <property type="match status" value="1"/>
</dbReference>
<dbReference type="InterPro" id="IPR015807">
    <property type="entry name" value="His-tRNA-ligase"/>
</dbReference>
<dbReference type="GO" id="GO:0003723">
    <property type="term" value="F:RNA binding"/>
    <property type="evidence" value="ECO:0007669"/>
    <property type="project" value="TreeGrafter"/>
</dbReference>
<dbReference type="SUPFAM" id="SSF55681">
    <property type="entry name" value="Class II aaRS and biotin synthetases"/>
    <property type="match status" value="1"/>
</dbReference>
<evidence type="ECO:0000256" key="11">
    <source>
        <dbReference type="SAM" id="MobiDB-lite"/>
    </source>
</evidence>
<dbReference type="Gene3D" id="3.30.930.10">
    <property type="entry name" value="Bira Bifunctional Protein, Domain 2"/>
    <property type="match status" value="1"/>
</dbReference>
<dbReference type="InterPro" id="IPR036621">
    <property type="entry name" value="Anticodon-bd_dom_sf"/>
</dbReference>
<keyword evidence="4" id="KW-0436">Ligase</keyword>
<evidence type="ECO:0000256" key="1">
    <source>
        <dbReference type="ARBA" id="ARBA00008226"/>
    </source>
</evidence>
<evidence type="ECO:0000256" key="5">
    <source>
        <dbReference type="ARBA" id="ARBA00022741"/>
    </source>
</evidence>
<sequence>MAARVVVVGGKGYVLSAEAIYNIAHGVCALQLDASALEKLKSSSSKITPTGQTMALNSAEPEPPFLSLVESRAALVVLANKLLQAQARIRPIIPLFIQHILNNNKLLNFAPSDSAVARGIVSAIYRLKEDCSELPPGITKEDVFVTAEETQVMENAFPGTIGISALAVYSSSALLVVADAAAALSCEGLQMNTKVLDLEPSSEGFSSKAETDVASDMRTLLFGSKLVSPKNLGFEGDSAFYAVPFAHGCFREDVKATQSKVRIEVNCTVYGMKKEEAVRFQGLVQSMLSLAVSLHAVGVNSFRRAQCNVRVSRVCDGAEAVVEAGAFQVSDLKERLELIFRKAVTDSESDGVFVAREVFGMVGQVRRVLAWEAASALAFLALREKIVGGGKSEQKSETANGSAEKSSGNAQENKGKQKGEKKKKGSQEIVLGKGTGAVRQVIGQVIHRRIQGESTPEKWAEILDSFFNPKDLELQTLLDCMKTILESNETRRLPKIPKGTRDFRPEQMAIRERAFSIIAGVFKRHGAVALDTPVFELRETLMGKYGEDSKLIYDLADQGGEICSLRYDLTVPFARYLAMYNISSLKRYHIARVYRRDNPSKGRYREFYQCDFDIAGQYPSMVPDFEVIKVLTELLDELDIGDYEVKLNHRKLLDGMLEICGVPQEKFRTICSAIDKLDKQPWEQVRKEMVEEKGLTPETADSIGSLVLKKGRPLEMLAELKQKDSCFLKHEGSVLALQELETLFSYLGYSDSLNKITFDLSLARGLDYYTGVIYEAVFKGTTQVGSIAAGGRYDNLVGMFSGKQVPAVGVSLGIERVFTIMEQQEQDRKKVIRATQTEVLAVVLGEDMGVAVKLVSELWAGKLKAEFALTSSRKIGKQIQNALESGIPYMLIMGENELNKGLVILKDIEASKQEEVPRDQIVDELKRRLNASNPSDVYTTVQ</sequence>
<evidence type="ECO:0000256" key="2">
    <source>
        <dbReference type="ARBA" id="ARBA00012815"/>
    </source>
</evidence>
<dbReference type="InterPro" id="IPR004154">
    <property type="entry name" value="Anticodon-bd"/>
</dbReference>
<keyword evidence="8" id="KW-0030">Aminoacyl-tRNA synthetase</keyword>
<dbReference type="Pfam" id="PF03129">
    <property type="entry name" value="HGTP_anticodon"/>
    <property type="match status" value="1"/>
</dbReference>
<dbReference type="Gene3D" id="1.20.200.10">
    <property type="entry name" value="Fumarase/aspartase (Central domain)"/>
    <property type="match status" value="1"/>
</dbReference>
<dbReference type="InterPro" id="IPR001106">
    <property type="entry name" value="Aromatic_Lyase"/>
</dbReference>
<dbReference type="InterPro" id="IPR045864">
    <property type="entry name" value="aa-tRNA-synth_II/BPL/LPL"/>
</dbReference>
<protein>
    <recommendedName>
        <fullName evidence="3">Histidine--tRNA ligase, cytoplasmic</fullName>
        <ecNumber evidence="2">6.1.1.21</ecNumber>
    </recommendedName>
    <alternativeName>
        <fullName evidence="9">Histidyl-tRNA synthetase</fullName>
    </alternativeName>
</protein>
<dbReference type="SUPFAM" id="SSF52954">
    <property type="entry name" value="Class II aaRS ABD-related"/>
    <property type="match status" value="1"/>
</dbReference>
<evidence type="ECO:0000256" key="8">
    <source>
        <dbReference type="ARBA" id="ARBA00023146"/>
    </source>
</evidence>
<dbReference type="InterPro" id="IPR033656">
    <property type="entry name" value="HisRS_anticodon"/>
</dbReference>
<evidence type="ECO:0000256" key="6">
    <source>
        <dbReference type="ARBA" id="ARBA00022840"/>
    </source>
</evidence>
<dbReference type="CDD" id="cd00773">
    <property type="entry name" value="HisRS-like_core"/>
    <property type="match status" value="1"/>
</dbReference>
<dbReference type="HAMAP" id="MF_00127">
    <property type="entry name" value="His_tRNA_synth"/>
    <property type="match status" value="1"/>
</dbReference>
<dbReference type="EC" id="6.1.1.21" evidence="2"/>
<dbReference type="GO" id="GO:0004821">
    <property type="term" value="F:histidine-tRNA ligase activity"/>
    <property type="evidence" value="ECO:0007669"/>
    <property type="project" value="UniProtKB-EC"/>
</dbReference>
<dbReference type="AlphaFoldDB" id="A0A0D6QRJ6"/>
<keyword evidence="6" id="KW-0067">ATP-binding</keyword>
<keyword evidence="5" id="KW-0547">Nucleotide-binding</keyword>
<dbReference type="GO" id="GO:0032543">
    <property type="term" value="P:mitochondrial translation"/>
    <property type="evidence" value="ECO:0007669"/>
    <property type="project" value="TreeGrafter"/>
</dbReference>
<dbReference type="GO" id="GO:0005739">
    <property type="term" value="C:mitochondrion"/>
    <property type="evidence" value="ECO:0007669"/>
    <property type="project" value="TreeGrafter"/>
</dbReference>
<dbReference type="Pfam" id="PF00221">
    <property type="entry name" value="Lyase_aromatic"/>
    <property type="match status" value="1"/>
</dbReference>
<reference evidence="13" key="1">
    <citation type="submission" date="2015-03" db="EMBL/GenBank/DDBJ databases">
        <title>A transcriptome of Araucaria cunninghamii, an australian fine timber species.</title>
        <authorList>
            <person name="Jing Yi C.J.Y."/>
            <person name="Yin San L.Y.S."/>
            <person name="Abdul Karim S.S."/>
            <person name="Wan Azmi N.N."/>
            <person name="Hercus R.R."/>
            <person name="Croft L.L."/>
        </authorList>
    </citation>
    <scope>NUCLEOTIDE SEQUENCE</scope>
    <source>
        <strain evidence="13">MI0301</strain>
        <tissue evidence="13">Leaf</tissue>
    </source>
</reference>
<evidence type="ECO:0000256" key="9">
    <source>
        <dbReference type="ARBA" id="ARBA00030619"/>
    </source>
</evidence>
<dbReference type="GO" id="GO:0005829">
    <property type="term" value="C:cytosol"/>
    <property type="evidence" value="ECO:0007669"/>
    <property type="project" value="TreeGrafter"/>
</dbReference>
<dbReference type="EMBL" id="GCKF01045319">
    <property type="protein sequence ID" value="JAG93882.1"/>
    <property type="molecule type" value="Transcribed_RNA"/>
</dbReference>
<dbReference type="InterPro" id="IPR008948">
    <property type="entry name" value="L-Aspartase-like"/>
</dbReference>
<dbReference type="Pfam" id="PF13393">
    <property type="entry name" value="tRNA-synt_His"/>
    <property type="match status" value="1"/>
</dbReference>
<proteinExistence type="inferred from homology"/>
<evidence type="ECO:0000256" key="3">
    <source>
        <dbReference type="ARBA" id="ARBA00015302"/>
    </source>
</evidence>
<dbReference type="InterPro" id="IPR006195">
    <property type="entry name" value="aa-tRNA-synth_II"/>
</dbReference>
<dbReference type="SUPFAM" id="SSF48557">
    <property type="entry name" value="L-aspartase-like"/>
    <property type="match status" value="1"/>
</dbReference>
<evidence type="ECO:0000313" key="13">
    <source>
        <dbReference type="EMBL" id="JAG93882.1"/>
    </source>
</evidence>
<feature type="region of interest" description="Disordered" evidence="11">
    <location>
        <begin position="391"/>
        <end position="429"/>
    </location>
</feature>
<keyword evidence="7" id="KW-0648">Protein biosynthesis</keyword>
<comment type="catalytic activity">
    <reaction evidence="10">
        <text>tRNA(His) + L-histidine + ATP = L-histidyl-tRNA(His) + AMP + diphosphate + H(+)</text>
        <dbReference type="Rhea" id="RHEA:17313"/>
        <dbReference type="Rhea" id="RHEA-COMP:9665"/>
        <dbReference type="Rhea" id="RHEA-COMP:9689"/>
        <dbReference type="ChEBI" id="CHEBI:15378"/>
        <dbReference type="ChEBI" id="CHEBI:30616"/>
        <dbReference type="ChEBI" id="CHEBI:33019"/>
        <dbReference type="ChEBI" id="CHEBI:57595"/>
        <dbReference type="ChEBI" id="CHEBI:78442"/>
        <dbReference type="ChEBI" id="CHEBI:78527"/>
        <dbReference type="ChEBI" id="CHEBI:456215"/>
        <dbReference type="EC" id="6.1.1.21"/>
    </reaction>
</comment>
<accession>A0A0D6QRJ6</accession>
<dbReference type="GO" id="GO:0005524">
    <property type="term" value="F:ATP binding"/>
    <property type="evidence" value="ECO:0007669"/>
    <property type="project" value="UniProtKB-KW"/>
</dbReference>
<feature type="domain" description="Aminoacyl-transfer RNA synthetases class-II family profile" evidence="12">
    <location>
        <begin position="499"/>
        <end position="833"/>
    </location>
</feature>
<comment type="similarity">
    <text evidence="1">Belongs to the class-II aminoacyl-tRNA synthetase family.</text>
</comment>
<dbReference type="CDD" id="cd00859">
    <property type="entry name" value="HisRS_anticodon"/>
    <property type="match status" value="1"/>
</dbReference>
<evidence type="ECO:0000256" key="4">
    <source>
        <dbReference type="ARBA" id="ARBA00022598"/>
    </source>
</evidence>
<dbReference type="PROSITE" id="PS50862">
    <property type="entry name" value="AA_TRNA_LIGASE_II"/>
    <property type="match status" value="1"/>
</dbReference>
<dbReference type="FunFam" id="3.30.930.10:FF:000061">
    <property type="entry name" value="Histidine--tRNA ligase, cytoplasmic"/>
    <property type="match status" value="1"/>
</dbReference>
<name>A0A0D6QRJ6_ARACU</name>
<dbReference type="FunFam" id="3.40.50.800:FF:000012">
    <property type="entry name" value="Histidine--tRNA ligase, cytoplasmic"/>
    <property type="match status" value="1"/>
</dbReference>
<evidence type="ECO:0000256" key="7">
    <source>
        <dbReference type="ARBA" id="ARBA00022917"/>
    </source>
</evidence>
<evidence type="ECO:0000259" key="12">
    <source>
        <dbReference type="PROSITE" id="PS50862"/>
    </source>
</evidence>
<dbReference type="InterPro" id="IPR041715">
    <property type="entry name" value="HisRS-like_core"/>
</dbReference>
<dbReference type="GO" id="GO:0006427">
    <property type="term" value="P:histidyl-tRNA aminoacylation"/>
    <property type="evidence" value="ECO:0007669"/>
    <property type="project" value="InterPro"/>
</dbReference>
<dbReference type="NCBIfam" id="TIGR00442">
    <property type="entry name" value="hisS"/>
    <property type="match status" value="1"/>
</dbReference>
<dbReference type="PANTHER" id="PTHR11476">
    <property type="entry name" value="HISTIDYL-TRNA SYNTHETASE"/>
    <property type="match status" value="1"/>
</dbReference>